<geneLocation type="plasmid" evidence="1 2">
    <name>pRLG201</name>
</geneLocation>
<dbReference type="AlphaFoldDB" id="A0ABF7QUU5"/>
<accession>A0ABF7QUU5</accession>
<keyword evidence="1" id="KW-0614">Plasmid</keyword>
<dbReference type="KEGG" id="rlt:Rleg2_4751"/>
<evidence type="ECO:0000313" key="2">
    <source>
        <dbReference type="Proteomes" id="UP000008330"/>
    </source>
</evidence>
<organism evidence="1 2">
    <name type="scientific">Rhizobium leguminosarum bv. trifolii (strain WSM2304)</name>
    <dbReference type="NCBI Taxonomy" id="395492"/>
    <lineage>
        <taxon>Bacteria</taxon>
        <taxon>Pseudomonadati</taxon>
        <taxon>Pseudomonadota</taxon>
        <taxon>Alphaproteobacteria</taxon>
        <taxon>Hyphomicrobiales</taxon>
        <taxon>Rhizobiaceae</taxon>
        <taxon>Rhizobium/Agrobacterium group</taxon>
        <taxon>Rhizobium</taxon>
    </lineage>
</organism>
<evidence type="ECO:0000313" key="1">
    <source>
        <dbReference type="EMBL" id="ACI57997.1"/>
    </source>
</evidence>
<reference evidence="1 2" key="1">
    <citation type="journal article" date="2010" name="Stand. Genomic Sci.">
        <title>Complete genome sequence of Rhizobium leguminosarum bv trifolii strain WSM2304, an effective microsymbiont of the South American clover Trifolium polymorphum.</title>
        <authorList>
            <person name="Reeve W."/>
            <person name="O'Hara G."/>
            <person name="Chain P."/>
            <person name="Ardley J."/>
            <person name="Brau L."/>
            <person name="Nandesena K."/>
            <person name="Tiwari R."/>
            <person name="Malfatti S."/>
            <person name="Kiss H."/>
            <person name="Lapidus A."/>
            <person name="Copeland A."/>
            <person name="Nolan M."/>
            <person name="Land M."/>
            <person name="Ivanova N."/>
            <person name="Mavromatis K."/>
            <person name="Markowitz V."/>
            <person name="Kyrpides N."/>
            <person name="Melino V."/>
            <person name="Denton M."/>
            <person name="Yates R."/>
            <person name="Howieson J."/>
        </authorList>
    </citation>
    <scope>NUCLEOTIDE SEQUENCE [LARGE SCALE GENOMIC DNA]</scope>
    <source>
        <strain evidence="1 2">WSM2304</strain>
    </source>
</reference>
<dbReference type="EMBL" id="CP001192">
    <property type="protein sequence ID" value="ACI57997.1"/>
    <property type="molecule type" value="Genomic_DNA"/>
</dbReference>
<sequence length="36" mass="4105">MNEVELALRQLVYDHITMTIGAECEKEAIRGDAREV</sequence>
<proteinExistence type="predicted"/>
<protein>
    <submittedName>
        <fullName evidence="1">Uncharacterized protein</fullName>
    </submittedName>
</protein>
<gene>
    <name evidence="1" type="ordered locus">Rleg2_4751</name>
</gene>
<dbReference type="Proteomes" id="UP000008330">
    <property type="component" value="Plasmid pRLG201"/>
</dbReference>
<name>A0ABF7QUU5_RHILW</name>
<keyword evidence="2" id="KW-1185">Reference proteome</keyword>